<sequence length="81" mass="8824">MCRSLRAECVWARTASRKDGDQMAVGRRMCVVCGNRDIITGRLVAYPHMMYEVAKHGAMCSECAYNGAEQGATIIIVAVLG</sequence>
<reference evidence="1" key="1">
    <citation type="journal article" date="2015" name="Nature">
        <title>Complex archaea that bridge the gap between prokaryotes and eukaryotes.</title>
        <authorList>
            <person name="Spang A."/>
            <person name="Saw J.H."/>
            <person name="Jorgensen S.L."/>
            <person name="Zaremba-Niedzwiedzka K."/>
            <person name="Martijn J."/>
            <person name="Lind A.E."/>
            <person name="van Eijk R."/>
            <person name="Schleper C."/>
            <person name="Guy L."/>
            <person name="Ettema T.J."/>
        </authorList>
    </citation>
    <scope>NUCLEOTIDE SEQUENCE</scope>
</reference>
<evidence type="ECO:0000313" key="1">
    <source>
        <dbReference type="EMBL" id="KKN47063.1"/>
    </source>
</evidence>
<comment type="caution">
    <text evidence="1">The sequence shown here is derived from an EMBL/GenBank/DDBJ whole genome shotgun (WGS) entry which is preliminary data.</text>
</comment>
<name>A0A0F9U093_9ZZZZ</name>
<organism evidence="1">
    <name type="scientific">marine sediment metagenome</name>
    <dbReference type="NCBI Taxonomy" id="412755"/>
    <lineage>
        <taxon>unclassified sequences</taxon>
        <taxon>metagenomes</taxon>
        <taxon>ecological metagenomes</taxon>
    </lineage>
</organism>
<dbReference type="AlphaFoldDB" id="A0A0F9U093"/>
<accession>A0A0F9U093</accession>
<proteinExistence type="predicted"/>
<dbReference type="EMBL" id="LAZR01001297">
    <property type="protein sequence ID" value="KKN47063.1"/>
    <property type="molecule type" value="Genomic_DNA"/>
</dbReference>
<gene>
    <name evidence="1" type="ORF">LCGC14_0666720</name>
</gene>
<protein>
    <submittedName>
        <fullName evidence="1">Uncharacterized protein</fullName>
    </submittedName>
</protein>